<dbReference type="RefSeq" id="WP_380053763.1">
    <property type="nucleotide sequence ID" value="NZ_JBHSWB010000001.1"/>
</dbReference>
<dbReference type="Gene3D" id="3.40.710.10">
    <property type="entry name" value="DD-peptidase/beta-lactamase superfamily"/>
    <property type="match status" value="1"/>
</dbReference>
<evidence type="ECO:0000259" key="1">
    <source>
        <dbReference type="Pfam" id="PF13354"/>
    </source>
</evidence>
<accession>A0ABW1ZG39</accession>
<comment type="caution">
    <text evidence="2">The sequence shown here is derived from an EMBL/GenBank/DDBJ whole genome shotgun (WGS) entry which is preliminary data.</text>
</comment>
<sequence length="325" mass="36235">MPKAPPPPLPLSGRLGLWVAELDPRTLQPLRAVGTNPDSVFPLASTYKQAVLWAVLRAFDRGTLSPTERFDVTRDNQSLGAYPYDGSNVRTLTERMIRSSDNTATDILHRRVGLQAVQDTADELGLCATRLILPTRDWWAAQAGLSATYNGTRRWAGARGEARLQLATQIDREARAYRADDLQRRLDDYFDHRHQPEDDLKALNVSTPYEFGTLVAHEFLRPGLSPRAQAWQREVMALGYGRSALTLTHQGQVAYAAGKGGNGWRLLTYSGYVETKDHRHLVYVFMQHGAQQTYTMPNTRRAFAWINAGIRAVLEGPGKPTLGAP</sequence>
<name>A0ABW1ZG39_9DEIO</name>
<organism evidence="2 3">
    <name type="scientific">Deinococcus multiflagellatus</name>
    <dbReference type="NCBI Taxonomy" id="1656887"/>
    <lineage>
        <taxon>Bacteria</taxon>
        <taxon>Thermotogati</taxon>
        <taxon>Deinococcota</taxon>
        <taxon>Deinococci</taxon>
        <taxon>Deinococcales</taxon>
        <taxon>Deinococcaceae</taxon>
        <taxon>Deinococcus</taxon>
    </lineage>
</organism>
<evidence type="ECO:0000313" key="2">
    <source>
        <dbReference type="EMBL" id="MFC6659232.1"/>
    </source>
</evidence>
<dbReference type="EMBL" id="JBHSWB010000001">
    <property type="protein sequence ID" value="MFC6659232.1"/>
    <property type="molecule type" value="Genomic_DNA"/>
</dbReference>
<dbReference type="Pfam" id="PF13354">
    <property type="entry name" value="Beta-lactamase2"/>
    <property type="match status" value="1"/>
</dbReference>
<reference evidence="3" key="1">
    <citation type="journal article" date="2019" name="Int. J. Syst. Evol. Microbiol.">
        <title>The Global Catalogue of Microorganisms (GCM) 10K type strain sequencing project: providing services to taxonomists for standard genome sequencing and annotation.</title>
        <authorList>
            <consortium name="The Broad Institute Genomics Platform"/>
            <consortium name="The Broad Institute Genome Sequencing Center for Infectious Disease"/>
            <person name="Wu L."/>
            <person name="Ma J."/>
        </authorList>
    </citation>
    <scope>NUCLEOTIDE SEQUENCE [LARGE SCALE GENOMIC DNA]</scope>
    <source>
        <strain evidence="3">CCUG 63830</strain>
    </source>
</reference>
<dbReference type="PANTHER" id="PTHR35333">
    <property type="entry name" value="BETA-LACTAMASE"/>
    <property type="match status" value="1"/>
</dbReference>
<dbReference type="InterPro" id="IPR012338">
    <property type="entry name" value="Beta-lactam/transpept-like"/>
</dbReference>
<dbReference type="InterPro" id="IPR000871">
    <property type="entry name" value="Beta-lactam_class-A"/>
</dbReference>
<dbReference type="PANTHER" id="PTHR35333:SF4">
    <property type="entry name" value="SLR0121 PROTEIN"/>
    <property type="match status" value="1"/>
</dbReference>
<gene>
    <name evidence="2" type="ORF">ACFP90_01775</name>
</gene>
<dbReference type="GO" id="GO:0016787">
    <property type="term" value="F:hydrolase activity"/>
    <property type="evidence" value="ECO:0007669"/>
    <property type="project" value="UniProtKB-KW"/>
</dbReference>
<protein>
    <submittedName>
        <fullName evidence="2">Serine hydrolase</fullName>
    </submittedName>
</protein>
<dbReference type="SUPFAM" id="SSF56601">
    <property type="entry name" value="beta-lactamase/transpeptidase-like"/>
    <property type="match status" value="1"/>
</dbReference>
<feature type="domain" description="Beta-lactamase class A catalytic" evidence="1">
    <location>
        <begin position="32"/>
        <end position="285"/>
    </location>
</feature>
<keyword evidence="3" id="KW-1185">Reference proteome</keyword>
<dbReference type="InterPro" id="IPR045155">
    <property type="entry name" value="Beta-lactam_cat"/>
</dbReference>
<keyword evidence="2" id="KW-0378">Hydrolase</keyword>
<proteinExistence type="predicted"/>
<evidence type="ECO:0000313" key="3">
    <source>
        <dbReference type="Proteomes" id="UP001596317"/>
    </source>
</evidence>
<dbReference type="Proteomes" id="UP001596317">
    <property type="component" value="Unassembled WGS sequence"/>
</dbReference>